<evidence type="ECO:0000313" key="13">
    <source>
        <dbReference type="Proteomes" id="UP000002433"/>
    </source>
</evidence>
<gene>
    <name evidence="12" type="ordered locus">MGAS9429_Spy0303</name>
</gene>
<feature type="binding site" evidence="10">
    <location>
        <position position="316"/>
    </location>
    <ligand>
        <name>substrate</name>
    </ligand>
</feature>
<dbReference type="GO" id="GO:0000166">
    <property type="term" value="F:nucleotide binding"/>
    <property type="evidence" value="ECO:0007669"/>
    <property type="project" value="UniProtKB-KW"/>
</dbReference>
<dbReference type="GO" id="GO:0009146">
    <property type="term" value="P:purine nucleoside triphosphate catabolic process"/>
    <property type="evidence" value="ECO:0007669"/>
    <property type="project" value="UniProtKB-UniRule"/>
</dbReference>
<dbReference type="NCBIfam" id="NF002698">
    <property type="entry name" value="PRK02491.1"/>
    <property type="match status" value="1"/>
</dbReference>
<comment type="subunit">
    <text evidence="2 10">Homodimer.</text>
</comment>
<dbReference type="InterPro" id="IPR029001">
    <property type="entry name" value="ITPase-like_fam"/>
</dbReference>
<dbReference type="HAMAP" id="MF_01405">
    <property type="entry name" value="Non_canon_purine_NTPase"/>
    <property type="match status" value="1"/>
</dbReference>
<accession>Q1JNA8</accession>
<keyword evidence="3 10" id="KW-0479">Metal-binding</keyword>
<dbReference type="GO" id="GO:0035870">
    <property type="term" value="F:dITP diphosphatase activity"/>
    <property type="evidence" value="ECO:0007669"/>
    <property type="project" value="UniProtKB-UniRule"/>
</dbReference>
<dbReference type="GO" id="GO:0036220">
    <property type="term" value="F:ITP diphosphatase activity"/>
    <property type="evidence" value="ECO:0007669"/>
    <property type="project" value="UniProtKB-UniRule"/>
</dbReference>
<comment type="cofactor">
    <cofactor evidence="10">
        <name>Mg(2+)</name>
        <dbReference type="ChEBI" id="CHEBI:18420"/>
    </cofactor>
    <text evidence="10">Binds 1 Mg(2+) ion per subunit.</text>
</comment>
<sequence>MAETKNKCGACHLMSEKIYEYKDENNWFIGKMTGHNLISGWGVKHTTIKKIDDLLDGIAATLDWENPKGYDVSVVRYQSPLSLITFIIDMINQETQREIKVIPHAGTILLMENAKLLAVYLPEGGVSTATFFATSEQGFGDTILIATRNEGKTKEFRNLFGQLGYRVENLNDYPELPEVAETGTTFEENARLKAETISRLTGKMVLADDSGLKVDALGGLPGVWSARFSGPDATDAKNNAKLLHELAMVFDQKKRSAQFHTTLVVAAPNKDSLVVEAEWPGYIATQPKGENGFGYDPVFIVGETGRHAAELEADQKNQLSHRGQAVRKLMEVFPAWQAKQS</sequence>
<evidence type="ECO:0000256" key="8">
    <source>
        <dbReference type="ARBA" id="ARBA00051875"/>
    </source>
</evidence>
<dbReference type="NCBIfam" id="NF011397">
    <property type="entry name" value="PRK14822.1"/>
    <property type="match status" value="1"/>
</dbReference>
<dbReference type="PANTHER" id="PTHR11067">
    <property type="entry name" value="INOSINE TRIPHOSPHATE PYROPHOSPHATASE/HAM1 PROTEIN"/>
    <property type="match status" value="1"/>
</dbReference>
<dbReference type="EC" id="3.6.1.66" evidence="10"/>
<dbReference type="KEGG" id="spk:MGAS9429_Spy0303"/>
<dbReference type="GO" id="GO:0017111">
    <property type="term" value="F:ribonucleoside triphosphate phosphatase activity"/>
    <property type="evidence" value="ECO:0007669"/>
    <property type="project" value="InterPro"/>
</dbReference>
<organism evidence="12 13">
    <name type="scientific">Streptococcus pyogenes serotype M12 (strain MGAS9429)</name>
    <dbReference type="NCBI Taxonomy" id="370551"/>
    <lineage>
        <taxon>Bacteria</taxon>
        <taxon>Bacillati</taxon>
        <taxon>Bacillota</taxon>
        <taxon>Bacilli</taxon>
        <taxon>Lactobacillales</taxon>
        <taxon>Streptococcaceae</taxon>
        <taxon>Streptococcus</taxon>
    </lineage>
</organism>
<evidence type="ECO:0000256" key="10">
    <source>
        <dbReference type="HAMAP-Rule" id="MF_01405"/>
    </source>
</evidence>
<protein>
    <recommendedName>
        <fullName evidence="10">dITP/XTP pyrophosphatase</fullName>
        <ecNumber evidence="10">3.6.1.66</ecNumber>
    </recommendedName>
    <alternativeName>
        <fullName evidence="10">Non-canonical purine NTP pyrophosphatase</fullName>
    </alternativeName>
    <alternativeName>
        <fullName evidence="10">Non-standard purine NTP pyrophosphatase</fullName>
    </alternativeName>
    <alternativeName>
        <fullName evidence="10">Nucleoside-triphosphate diphosphatase</fullName>
    </alternativeName>
    <alternativeName>
        <fullName evidence="10">Nucleoside-triphosphate pyrophosphatase</fullName>
        <shortName evidence="10">NTPase</shortName>
    </alternativeName>
</protein>
<dbReference type="PANTHER" id="PTHR11067:SF9">
    <property type="entry name" value="INOSINE TRIPHOSPHATE PYROPHOSPHATASE"/>
    <property type="match status" value="1"/>
</dbReference>
<dbReference type="InterPro" id="IPR002637">
    <property type="entry name" value="RdgB/HAM1"/>
</dbReference>
<evidence type="ECO:0000256" key="9">
    <source>
        <dbReference type="ARBA" id="ARBA00052017"/>
    </source>
</evidence>
<comment type="catalytic activity">
    <reaction evidence="9 10">
        <text>XTP + H2O = XMP + diphosphate + H(+)</text>
        <dbReference type="Rhea" id="RHEA:28610"/>
        <dbReference type="ChEBI" id="CHEBI:15377"/>
        <dbReference type="ChEBI" id="CHEBI:15378"/>
        <dbReference type="ChEBI" id="CHEBI:33019"/>
        <dbReference type="ChEBI" id="CHEBI:57464"/>
        <dbReference type="ChEBI" id="CHEBI:61314"/>
        <dbReference type="EC" id="3.6.1.66"/>
    </reaction>
</comment>
<dbReference type="HOGENOM" id="CLU_863088_0_0_9"/>
<evidence type="ECO:0000256" key="1">
    <source>
        <dbReference type="ARBA" id="ARBA00008023"/>
    </source>
</evidence>
<feature type="active site" description="Proton acceptor" evidence="10">
    <location>
        <position position="209"/>
    </location>
</feature>
<evidence type="ECO:0000256" key="5">
    <source>
        <dbReference type="ARBA" id="ARBA00022801"/>
    </source>
</evidence>
<dbReference type="SUPFAM" id="SSF52972">
    <property type="entry name" value="ITPase-like"/>
    <property type="match status" value="1"/>
</dbReference>
<reference evidence="12 13" key="1">
    <citation type="journal article" date="2006" name="Proc. Natl. Acad. Sci. U.S.A.">
        <title>Molecular genetic anatomy of inter- and intraserotype variation in the human bacterial pathogen group A Streptococcus.</title>
        <authorList>
            <person name="Beres S.B."/>
            <person name="Richter E.W."/>
            <person name="Nagiec M.J."/>
            <person name="Sumby P."/>
            <person name="Porcella S.F."/>
            <person name="DeLeo F.R."/>
            <person name="Musser J.M."/>
        </authorList>
    </citation>
    <scope>NUCLEOTIDE SEQUENCE [LARGE SCALE GENOMIC DNA]</scope>
    <source>
        <strain evidence="12 13">MGAS9429</strain>
    </source>
</reference>
<feature type="binding site" evidence="10">
    <location>
        <begin position="147"/>
        <end position="152"/>
    </location>
    <ligand>
        <name>substrate</name>
    </ligand>
</feature>
<keyword evidence="4 10" id="KW-0547">Nucleotide-binding</keyword>
<dbReference type="NCBIfam" id="TIGR00042">
    <property type="entry name" value="RdgB/HAM1 family non-canonical purine NTP pyrophosphatase"/>
    <property type="match status" value="1"/>
</dbReference>
<comment type="catalytic activity">
    <reaction evidence="10">
        <text>ITP + H2O = IMP + diphosphate + H(+)</text>
        <dbReference type="Rhea" id="RHEA:29399"/>
        <dbReference type="ChEBI" id="CHEBI:15377"/>
        <dbReference type="ChEBI" id="CHEBI:15378"/>
        <dbReference type="ChEBI" id="CHEBI:33019"/>
        <dbReference type="ChEBI" id="CHEBI:58053"/>
        <dbReference type="ChEBI" id="CHEBI:61402"/>
        <dbReference type="EC" id="3.6.1.66"/>
    </reaction>
</comment>
<dbReference type="Pfam" id="PF01725">
    <property type="entry name" value="Ham1p_like"/>
    <property type="match status" value="1"/>
</dbReference>
<comment type="function">
    <text evidence="10">Pyrophosphatase that catalyzes the hydrolysis of nucleoside triphosphates to their monophosphate derivatives, with a high preference for the non-canonical purine nucleotides XTP (xanthosine triphosphate), dITP (deoxyinosine triphosphate) and ITP. Seems to function as a house-cleaning enzyme that removes non-canonical purine nucleotides from the nucleotide pool, thus preventing their incorporation into DNA/RNA and avoiding chromosomal lesions.</text>
</comment>
<dbReference type="EMBL" id="CP000259">
    <property type="protein sequence ID" value="ABF31491.1"/>
    <property type="molecule type" value="Genomic_DNA"/>
</dbReference>
<dbReference type="GO" id="GO:0005829">
    <property type="term" value="C:cytosol"/>
    <property type="evidence" value="ECO:0007669"/>
    <property type="project" value="TreeGrafter"/>
</dbReference>
<evidence type="ECO:0000256" key="4">
    <source>
        <dbReference type="ARBA" id="ARBA00022741"/>
    </source>
</evidence>
<feature type="binding site" evidence="10">
    <location>
        <begin position="293"/>
        <end position="296"/>
    </location>
    <ligand>
        <name>substrate</name>
    </ligand>
</feature>
<dbReference type="GO" id="GO:0009117">
    <property type="term" value="P:nucleotide metabolic process"/>
    <property type="evidence" value="ECO:0007669"/>
    <property type="project" value="UniProtKB-KW"/>
</dbReference>
<evidence type="ECO:0000256" key="3">
    <source>
        <dbReference type="ARBA" id="ARBA00022723"/>
    </source>
</evidence>
<comment type="caution">
    <text evidence="10">Lacks conserved residue(s) required for the propagation of feature annotation.</text>
</comment>
<comment type="similarity">
    <text evidence="1 10 11">Belongs to the HAM1 NTPase family.</text>
</comment>
<evidence type="ECO:0000256" key="11">
    <source>
        <dbReference type="RuleBase" id="RU003781"/>
    </source>
</evidence>
<dbReference type="GO" id="GO:0036222">
    <property type="term" value="F:XTP diphosphatase activity"/>
    <property type="evidence" value="ECO:0007669"/>
    <property type="project" value="UniProtKB-UniRule"/>
</dbReference>
<feature type="binding site" evidence="10">
    <location>
        <position position="210"/>
    </location>
    <ligand>
        <name>substrate</name>
    </ligand>
</feature>
<feature type="binding site" evidence="10">
    <location>
        <position position="209"/>
    </location>
    <ligand>
        <name>Mg(2+)</name>
        <dbReference type="ChEBI" id="CHEBI:18420"/>
    </ligand>
</feature>
<evidence type="ECO:0000256" key="2">
    <source>
        <dbReference type="ARBA" id="ARBA00011738"/>
    </source>
</evidence>
<dbReference type="Proteomes" id="UP000002433">
    <property type="component" value="Chromosome"/>
</dbReference>
<proteinExistence type="inferred from homology"/>
<evidence type="ECO:0000256" key="6">
    <source>
        <dbReference type="ARBA" id="ARBA00022842"/>
    </source>
</evidence>
<dbReference type="AlphaFoldDB" id="Q1JNA8"/>
<feature type="binding site" evidence="10">
    <location>
        <begin position="321"/>
        <end position="322"/>
    </location>
    <ligand>
        <name>substrate</name>
    </ligand>
</feature>
<keyword evidence="7 10" id="KW-0546">Nucleotide metabolism</keyword>
<keyword evidence="6 10" id="KW-0460">Magnesium</keyword>
<evidence type="ECO:0000256" key="7">
    <source>
        <dbReference type="ARBA" id="ARBA00023080"/>
    </source>
</evidence>
<dbReference type="Gene3D" id="3.90.950.10">
    <property type="match status" value="1"/>
</dbReference>
<dbReference type="GO" id="GO:0046872">
    <property type="term" value="F:metal ion binding"/>
    <property type="evidence" value="ECO:0007669"/>
    <property type="project" value="UniProtKB-KW"/>
</dbReference>
<name>Q1JNA8_STRPC</name>
<keyword evidence="5 10" id="KW-0378">Hydrolase</keyword>
<dbReference type="FunFam" id="3.90.950.10:FF:000001">
    <property type="entry name" value="dITP/XTP pyrophosphatase"/>
    <property type="match status" value="1"/>
</dbReference>
<evidence type="ECO:0000313" key="12">
    <source>
        <dbReference type="EMBL" id="ABF31491.1"/>
    </source>
</evidence>
<dbReference type="InterPro" id="IPR020922">
    <property type="entry name" value="dITP/XTP_pyrophosphatase"/>
</dbReference>
<comment type="catalytic activity">
    <reaction evidence="8 10">
        <text>dITP + H2O = dIMP + diphosphate + H(+)</text>
        <dbReference type="Rhea" id="RHEA:28342"/>
        <dbReference type="ChEBI" id="CHEBI:15377"/>
        <dbReference type="ChEBI" id="CHEBI:15378"/>
        <dbReference type="ChEBI" id="CHEBI:33019"/>
        <dbReference type="ChEBI" id="CHEBI:61194"/>
        <dbReference type="ChEBI" id="CHEBI:61382"/>
        <dbReference type="EC" id="3.6.1.66"/>
    </reaction>
</comment>
<dbReference type="CDD" id="cd00515">
    <property type="entry name" value="HAM1"/>
    <property type="match status" value="1"/>
</dbReference>